<accession>A0A4R8TNV2</accession>
<evidence type="ECO:0000313" key="1">
    <source>
        <dbReference type="EMBL" id="TEA20184.1"/>
    </source>
</evidence>
<name>A0A4R8TNV2_9PEZI</name>
<keyword evidence="2" id="KW-1185">Reference proteome</keyword>
<dbReference type="Proteomes" id="UP000295604">
    <property type="component" value="Unassembled WGS sequence"/>
</dbReference>
<reference evidence="1 2" key="1">
    <citation type="submission" date="2018-11" db="EMBL/GenBank/DDBJ databases">
        <title>Genome sequence and assembly of Colletotrichum sidae.</title>
        <authorList>
            <person name="Gan P."/>
            <person name="Shirasu K."/>
        </authorList>
    </citation>
    <scope>NUCLEOTIDE SEQUENCE [LARGE SCALE GENOMIC DNA]</scope>
    <source>
        <strain evidence="1 2">CBS 518.97</strain>
    </source>
</reference>
<organism evidence="1 2">
    <name type="scientific">Colletotrichum sidae</name>
    <dbReference type="NCBI Taxonomy" id="1347389"/>
    <lineage>
        <taxon>Eukaryota</taxon>
        <taxon>Fungi</taxon>
        <taxon>Dikarya</taxon>
        <taxon>Ascomycota</taxon>
        <taxon>Pezizomycotina</taxon>
        <taxon>Sordariomycetes</taxon>
        <taxon>Hypocreomycetidae</taxon>
        <taxon>Glomerellales</taxon>
        <taxon>Glomerellaceae</taxon>
        <taxon>Colletotrichum</taxon>
        <taxon>Colletotrichum orbiculare species complex</taxon>
    </lineage>
</organism>
<protein>
    <submittedName>
        <fullName evidence="1">Uncharacterized protein</fullName>
    </submittedName>
</protein>
<sequence>MRKLSYVEGHLLSIMAEHRSRVKLDKAPDHTLEDRVTPKYALLQQAVGRIDRRGQPLATKMFTLQSTDQPGDMVVVEARDRREQQFGADGVLASVSRFIGKA</sequence>
<dbReference type="EMBL" id="QAPF01000037">
    <property type="protein sequence ID" value="TEA20184.1"/>
    <property type="molecule type" value="Genomic_DNA"/>
</dbReference>
<proteinExistence type="predicted"/>
<dbReference type="AlphaFoldDB" id="A0A4R8TNV2"/>
<gene>
    <name evidence="1" type="ORF">C8034_v009214</name>
</gene>
<evidence type="ECO:0000313" key="2">
    <source>
        <dbReference type="Proteomes" id="UP000295604"/>
    </source>
</evidence>
<comment type="caution">
    <text evidence="1">The sequence shown here is derived from an EMBL/GenBank/DDBJ whole genome shotgun (WGS) entry which is preliminary data.</text>
</comment>